<dbReference type="EMBL" id="JARBHB010000003">
    <property type="protein sequence ID" value="KAJ8888790.1"/>
    <property type="molecule type" value="Genomic_DNA"/>
</dbReference>
<gene>
    <name evidence="1" type="ORF">PR048_008282</name>
</gene>
<sequence length="633" mass="69758">MGANRTDLAEGGEVVHGSVGVGARVAKGGQALQFQPHPASGPRNSAELFCAFESDDVCKKMSMYRLQNQRRRKPQKPNLWSTETAIHETAVDVIIVAEHAVLKGVVYPQPPIEERCTHSNFHFLVPNHRSSLTDTRGQARGIRGLATIGEACNQHVVWELRHVLARNYRRSLAYPEMRKYGENLIFTVQRYGGNTARLSRRSDEALGVRVSVARIAPSLLDLGHTVHSNNLEMSMEQRRNTRVGETGDHRENPPASGIVRHDLTCVNLPAGNRTRSTLVEGDYPCRWVKAIASCHDDPGSLLGGTKSGFSPSAKRVGLFMGQYDFPVLLPIPAPLHSVASSISQADQKRTNNPWPNVLSLAATIASNFVGILSNPAKKAKRRTLNAKVGRCSHRPRSRSEVNFRLQPLRLSSEIRPIRARRFTSALQNKITTTVKSWFLVIHGTKKLVPAGEGPSGEGVRAASLVQRLWSGRRSPLIFCPIRHDRGRLISLTWRAFYDNEIGMATRFCWIPICYEQQGGTKPPTRGGALGARPNNITVSTSVLAIIPACIQLQPSPLQANFHSRKEGRPSKGGLPGFRLRTKDDAMSGVRRANSARGVLLAADSGEDPILDPPPLFRPAEDEFAEHHQEMCCP</sequence>
<organism evidence="1 2">
    <name type="scientific">Dryococelus australis</name>
    <dbReference type="NCBI Taxonomy" id="614101"/>
    <lineage>
        <taxon>Eukaryota</taxon>
        <taxon>Metazoa</taxon>
        <taxon>Ecdysozoa</taxon>
        <taxon>Arthropoda</taxon>
        <taxon>Hexapoda</taxon>
        <taxon>Insecta</taxon>
        <taxon>Pterygota</taxon>
        <taxon>Neoptera</taxon>
        <taxon>Polyneoptera</taxon>
        <taxon>Phasmatodea</taxon>
        <taxon>Verophasmatodea</taxon>
        <taxon>Anareolatae</taxon>
        <taxon>Phasmatidae</taxon>
        <taxon>Eurycanthinae</taxon>
        <taxon>Dryococelus</taxon>
    </lineage>
</organism>
<name>A0ABQ9HXK2_9NEOP</name>
<comment type="caution">
    <text evidence="1">The sequence shown here is derived from an EMBL/GenBank/DDBJ whole genome shotgun (WGS) entry which is preliminary data.</text>
</comment>
<accession>A0ABQ9HXK2</accession>
<keyword evidence="2" id="KW-1185">Reference proteome</keyword>
<proteinExistence type="predicted"/>
<dbReference type="Proteomes" id="UP001159363">
    <property type="component" value="Chromosome 3"/>
</dbReference>
<reference evidence="1 2" key="1">
    <citation type="submission" date="2023-02" db="EMBL/GenBank/DDBJ databases">
        <title>LHISI_Scaffold_Assembly.</title>
        <authorList>
            <person name="Stuart O.P."/>
            <person name="Cleave R."/>
            <person name="Magrath M.J.L."/>
            <person name="Mikheyev A.S."/>
        </authorList>
    </citation>
    <scope>NUCLEOTIDE SEQUENCE [LARGE SCALE GENOMIC DNA]</scope>
    <source>
        <strain evidence="1">Daus_M_001</strain>
        <tissue evidence="1">Leg muscle</tissue>
    </source>
</reference>
<evidence type="ECO:0000313" key="2">
    <source>
        <dbReference type="Proteomes" id="UP001159363"/>
    </source>
</evidence>
<evidence type="ECO:0000313" key="1">
    <source>
        <dbReference type="EMBL" id="KAJ8888790.1"/>
    </source>
</evidence>
<protein>
    <submittedName>
        <fullName evidence="1">Uncharacterized protein</fullName>
    </submittedName>
</protein>